<feature type="transmembrane region" description="Helical" evidence="10">
    <location>
        <begin position="277"/>
        <end position="297"/>
    </location>
</feature>
<protein>
    <recommendedName>
        <fullName evidence="3">Multidrug export protein MepA</fullName>
    </recommendedName>
</protein>
<dbReference type="STRING" id="426368.MmarC7_1754"/>
<dbReference type="EMBL" id="CP000745">
    <property type="protein sequence ID" value="ABR66810.1"/>
    <property type="molecule type" value="Genomic_DNA"/>
</dbReference>
<feature type="transmembrane region" description="Helical" evidence="10">
    <location>
        <begin position="325"/>
        <end position="347"/>
    </location>
</feature>
<dbReference type="InterPro" id="IPR051327">
    <property type="entry name" value="MATE_MepA_subfamily"/>
</dbReference>
<feature type="transmembrane region" description="Helical" evidence="10">
    <location>
        <begin position="21"/>
        <end position="41"/>
    </location>
</feature>
<feature type="transmembrane region" description="Helical" evidence="10">
    <location>
        <begin position="141"/>
        <end position="162"/>
    </location>
</feature>
<gene>
    <name evidence="11" type="ordered locus">MmarC7_1754</name>
</gene>
<evidence type="ECO:0000256" key="4">
    <source>
        <dbReference type="ARBA" id="ARBA00022448"/>
    </source>
</evidence>
<dbReference type="InterPro" id="IPR048279">
    <property type="entry name" value="MdtK-like"/>
</dbReference>
<dbReference type="NCBIfam" id="TIGR00797">
    <property type="entry name" value="matE"/>
    <property type="match status" value="1"/>
</dbReference>
<evidence type="ECO:0000256" key="9">
    <source>
        <dbReference type="ARBA" id="ARBA00023251"/>
    </source>
</evidence>
<dbReference type="PANTHER" id="PTHR43823:SF3">
    <property type="entry name" value="MULTIDRUG EXPORT PROTEIN MEPA"/>
    <property type="match status" value="1"/>
</dbReference>
<evidence type="ECO:0000256" key="1">
    <source>
        <dbReference type="ARBA" id="ARBA00004651"/>
    </source>
</evidence>
<organism evidence="11">
    <name type="scientific">Methanococcus maripaludis (strain C7 / ATCC BAA-1331)</name>
    <dbReference type="NCBI Taxonomy" id="426368"/>
    <lineage>
        <taxon>Archaea</taxon>
        <taxon>Methanobacteriati</taxon>
        <taxon>Methanobacteriota</taxon>
        <taxon>Methanomada group</taxon>
        <taxon>Methanococci</taxon>
        <taxon>Methanococcales</taxon>
        <taxon>Methanococcaceae</taxon>
        <taxon>Methanococcus</taxon>
    </lineage>
</organism>
<keyword evidence="4" id="KW-0813">Transport</keyword>
<feature type="transmembrane region" description="Helical" evidence="10">
    <location>
        <begin position="422"/>
        <end position="442"/>
    </location>
</feature>
<dbReference type="Pfam" id="PF01554">
    <property type="entry name" value="MatE"/>
    <property type="match status" value="2"/>
</dbReference>
<evidence type="ECO:0000256" key="3">
    <source>
        <dbReference type="ARBA" id="ARBA00022106"/>
    </source>
</evidence>
<feature type="transmembrane region" description="Helical" evidence="10">
    <location>
        <begin position="251"/>
        <end position="271"/>
    </location>
</feature>
<accession>A6VK34</accession>
<dbReference type="CDD" id="cd13143">
    <property type="entry name" value="MATE_MepA_like"/>
    <property type="match status" value="1"/>
</dbReference>
<evidence type="ECO:0000256" key="2">
    <source>
        <dbReference type="ARBA" id="ARBA00008417"/>
    </source>
</evidence>
<feature type="transmembrane region" description="Helical" evidence="10">
    <location>
        <begin position="103"/>
        <end position="121"/>
    </location>
</feature>
<evidence type="ECO:0000256" key="10">
    <source>
        <dbReference type="SAM" id="Phobius"/>
    </source>
</evidence>
<evidence type="ECO:0000313" key="11">
    <source>
        <dbReference type="EMBL" id="ABR66810.1"/>
    </source>
</evidence>
<evidence type="ECO:0000256" key="7">
    <source>
        <dbReference type="ARBA" id="ARBA00022989"/>
    </source>
</evidence>
<keyword evidence="6 10" id="KW-0812">Transmembrane</keyword>
<dbReference type="InterPro" id="IPR045070">
    <property type="entry name" value="MATE_MepA-like"/>
</dbReference>
<keyword evidence="9" id="KW-0046">Antibiotic resistance</keyword>
<dbReference type="AlphaFoldDB" id="A6VK34"/>
<dbReference type="eggNOG" id="arCOG01732">
    <property type="taxonomic scope" value="Archaea"/>
</dbReference>
<dbReference type="GO" id="GO:0046677">
    <property type="term" value="P:response to antibiotic"/>
    <property type="evidence" value="ECO:0007669"/>
    <property type="project" value="UniProtKB-KW"/>
</dbReference>
<evidence type="ECO:0000256" key="5">
    <source>
        <dbReference type="ARBA" id="ARBA00022475"/>
    </source>
</evidence>
<keyword evidence="8 10" id="KW-0472">Membrane</keyword>
<dbReference type="InterPro" id="IPR002528">
    <property type="entry name" value="MATE_fam"/>
</dbReference>
<evidence type="ECO:0000256" key="8">
    <source>
        <dbReference type="ARBA" id="ARBA00023136"/>
    </source>
</evidence>
<sequence length="452" mass="50216">MKRRVMEQVRKLKSENINKLILRYVIPSIAGTVIIGIYSIIDGIFIGRTVGAEGLAGVTLAFPVLIAIGSIGIMIGAGASAIISISLGKKDYEMASRILKTAFYYIILISFIITFLGLLFIDPVISGLNLTKNLENYVLQYSKIIIIGAIAQIFAISLDPILRNDGFPKKSMIILTLMSVFNILLDYILIVVFNFGVMGAATATVFAQALGSVLYLKHFLLGKSNVKIGKNSPFSEFSIIKRIAKTGFSPFIMELAFGILMIVHNIQFIRYGSSLDVSAYGIVIYITSFLYMVYLGISEGVQPLISYNYGAKKFNRVFEILKKAVFINAILGICSFLTILNFPNLLIKIFNPHDTNLIATTTVGLEIHNFAILILGVSMVLTMYFLATEQPRIAGFLSLGRTIIFILPAIIVFPIYFGIKGIWWATVFSEYMGLIFTIYFIAKEIKKIKRRI</sequence>
<name>A6VK34_METM7</name>
<comment type="similarity">
    <text evidence="2">Belongs to the multi antimicrobial extrusion (MATE) (TC 2.A.66.1) family. MepA subfamily.</text>
</comment>
<dbReference type="GO" id="GO:0005886">
    <property type="term" value="C:plasma membrane"/>
    <property type="evidence" value="ECO:0007669"/>
    <property type="project" value="UniProtKB-SubCell"/>
</dbReference>
<dbReference type="PIRSF" id="PIRSF006603">
    <property type="entry name" value="DinF"/>
    <property type="match status" value="1"/>
</dbReference>
<dbReference type="HOGENOM" id="CLU_012893_0_0_2"/>
<evidence type="ECO:0000256" key="6">
    <source>
        <dbReference type="ARBA" id="ARBA00022692"/>
    </source>
</evidence>
<dbReference type="PANTHER" id="PTHR43823">
    <property type="entry name" value="SPORULATION PROTEIN YKVU"/>
    <property type="match status" value="1"/>
</dbReference>
<feature type="transmembrane region" description="Helical" evidence="10">
    <location>
        <begin position="393"/>
        <end position="416"/>
    </location>
</feature>
<feature type="transmembrane region" description="Helical" evidence="10">
    <location>
        <begin position="199"/>
        <end position="220"/>
    </location>
</feature>
<feature type="transmembrane region" description="Helical" evidence="10">
    <location>
        <begin position="367"/>
        <end position="386"/>
    </location>
</feature>
<keyword evidence="7 10" id="KW-1133">Transmembrane helix</keyword>
<reference evidence="11" key="1">
    <citation type="submission" date="2007-06" db="EMBL/GenBank/DDBJ databases">
        <title>Complete sequence of Methanococcus maripaludis C7.</title>
        <authorList>
            <consortium name="US DOE Joint Genome Institute"/>
            <person name="Copeland A."/>
            <person name="Lucas S."/>
            <person name="Lapidus A."/>
            <person name="Barry K."/>
            <person name="Glavina del Rio T."/>
            <person name="Dalin E."/>
            <person name="Tice H."/>
            <person name="Pitluck S."/>
            <person name="Clum A."/>
            <person name="Schmutz J."/>
            <person name="Larimer F."/>
            <person name="Land M."/>
            <person name="Hauser L."/>
            <person name="Kyrpides N."/>
            <person name="Anderson I."/>
            <person name="Sieprawska-Lupa M."/>
            <person name="Whitman W.B."/>
            <person name="Richardson P."/>
        </authorList>
    </citation>
    <scope>NUCLEOTIDE SEQUENCE [LARGE SCALE GENOMIC DNA]</scope>
    <source>
        <strain evidence="11">C7</strain>
    </source>
</reference>
<proteinExistence type="inferred from homology"/>
<dbReference type="GO" id="GO:0015297">
    <property type="term" value="F:antiporter activity"/>
    <property type="evidence" value="ECO:0007669"/>
    <property type="project" value="InterPro"/>
</dbReference>
<comment type="subcellular location">
    <subcellularLocation>
        <location evidence="1">Cell membrane</location>
        <topology evidence="1">Multi-pass membrane protein</topology>
    </subcellularLocation>
</comment>
<feature type="transmembrane region" description="Helical" evidence="10">
    <location>
        <begin position="61"/>
        <end position="83"/>
    </location>
</feature>
<keyword evidence="5" id="KW-1003">Cell membrane</keyword>
<dbReference type="KEGG" id="mmz:MmarC7_1754"/>
<feature type="transmembrane region" description="Helical" evidence="10">
    <location>
        <begin position="174"/>
        <end position="193"/>
    </location>
</feature>
<dbReference type="GO" id="GO:0042910">
    <property type="term" value="F:xenobiotic transmembrane transporter activity"/>
    <property type="evidence" value="ECO:0007669"/>
    <property type="project" value="InterPro"/>
</dbReference>